<sequence length="1917" mass="217069">MESHCDEKETSQAFEIRSQASSWKSSQRSSRSSASAAATRARAKAEAARAKASYAEREAAMMRKKAEVEADLYLLQSHKEATAASAEAAIYEAAADIEEGNIAELDHETHSVRTQRTKEYVQKHAVEQNQQQYSGTPILQSSLKNAEPLLCEATVTSPHVYQSYGMEGLKIKQETMDNQRDHGHLSAFQTSPAPSIKAPMFSLPYTSDLANYMVRKEMVSSGLVKFDDHPENYWAWKSSFQDVTKDLGLTAREELDLLTKWLGPESSMQAKRIRSVHAHFPIAGVRMLWQRLEECYGCPEVIENALLRKLEEFPKISNRDGQRLRELGDMLMELESAKSGGHLPGLAILDTARGVNPIIEKLPFNLQERWITHGAKYKEDYRVAFPPFGFFVKFICDQARIRNDPSFLLSMQCYLKQEKFPRVSNKIPVSVRKTEVLTTVPNSKANQPPDPGKQCPIHNKPHPLSKCRGFRGKPLDERKMYLKEQSICFRCCNSTKHIAKECAAAVKCRECNSDRHVSAMHPGSAPWAVESPVTQQEQGGEPEGDILSEVTSKCTEICGKALRPRSCSKICLVDVYPSNSPGKAKRMYVVLDDQSNRSLAKSDFFELFGINGDSFPYTLRTCAGTTKTMGRRADNFIVSSLDGKTQVSLPTLLECNMLPEDRDEIPTPAVAQYFSHLKPMADKIPPYDANAPILLLFGRDILSVHKVREQCNGPGNLPYAQRLDLGWVIVGEVCMGGVHKSETANVFRTNIWQNGRTSFFTPCSKGIQIKEQFGTPNDQYQFCCPVSSCFTDHLGDNVFQRTPEDDKLSLSVEDNIFLEVMNREMYMDESNHWVAPLPFRLPRSPLPNNRDQAMKRLNVLQRTLQRKPEMAKHFVEFMRNLFINQHAEIAPPLQPDEECWYLPIFGVYHPLKPGKIRVVFDSSAQYEGVSLNSILLRGPDLNNKLLGVLMRFRREQIAVTADVEQMFYCFKVREDHQNFLRFLWFKDNDLSKEITEYRMTVHVFGNSPSPAVAIFGMRRAAEFGEDEHGREAKHFVHKNFYVDDGLISVSSAAEAISLLKNTKNMLAESNIKLHKISSNSHQVMEAFPPSERANDLKDLDLSVDPLPLQRSLGLSWNLETDCFTFQVSTVVKPFTRRGILSTVNSLYDPLGFVAPVTMQGKALVRELSSEQFDWDTPLPSDKEAQWKAWTDSLADLKEVQIHRPYVPVSISNTSKREIIIFADASTLAIAAVAYLRVVTTDGQCHIGFVMAKSKLAPYPAHTVPRLELCAAVLAVELAGLIKEELDVDLTAVKFYTDSRIVLGYIYNTSRRFYVYVANRVAQIRHSTKPEQWHHIDSDLNPADLGTRFIPAAILPQTNWFYGPGFLHHPILRETPENESFELVEPEKDQDIRPHVVTFATQTTEQSLGSHRFERFSEWRSLVRSIAMLGHVAKSFSQDRNTGDCEGWHWCNKCLQSERTQAKTSIIKCVQQEHYKDEFKSLEKGEEISQQSALKRLSPFVDTEGLIRVGGRLQSAELSEQEKHPLIIPASQHVATLLVRYYHDRVAHQGRHLTAGAVRSAGLWIVKGTKLINRVIHQCVLCRKLRGRLEEQRMSDLPMDRVKVDPPFTHVGLDVFGPWNIISRRTRGGSAESKRWVVIFSCLSTRAVHLEVIESMSTSSFINALRRFLAVRGPVKHFRSDRGTNFIGACRELKINADDPELKGYLQEQGCVWTFNAPHSSHMGGAWERMIHIARNILDALLLKTGLSRLTHEVLTTLMSEVMAIMNARPLLPISSDPDTLEVLSPAMLLNQKASTVPAPLGDFDIKDLYKKEWRQVQCLADAFWKAWRRDYLATLQVRRKWTEKRRNLEEGDVVLLKDSKVKRSEWPIGLIVKTIPSSDDNVRKVEVKIVREGSAKVYLRPVSEVVLLLPGTSQKDP</sequence>
<dbReference type="InterPro" id="IPR043502">
    <property type="entry name" value="DNA/RNA_pol_sf"/>
</dbReference>
<dbReference type="InterPro" id="IPR012337">
    <property type="entry name" value="RNaseH-like_sf"/>
</dbReference>
<dbReference type="Pfam" id="PF05380">
    <property type="entry name" value="Peptidase_A17"/>
    <property type="match status" value="1"/>
</dbReference>
<evidence type="ECO:0000313" key="4">
    <source>
        <dbReference type="RefSeq" id="XP_026119055.1"/>
    </source>
</evidence>
<dbReference type="PROSITE" id="PS50994">
    <property type="entry name" value="INTEGRASE"/>
    <property type="match status" value="1"/>
</dbReference>
<dbReference type="InterPro" id="IPR001584">
    <property type="entry name" value="Integrase_cat-core"/>
</dbReference>
<dbReference type="InterPro" id="IPR040676">
    <property type="entry name" value="DUF5641"/>
</dbReference>
<dbReference type="Pfam" id="PF18701">
    <property type="entry name" value="DUF5641"/>
    <property type="match status" value="1"/>
</dbReference>
<dbReference type="RefSeq" id="XP_026119055.1">
    <property type="nucleotide sequence ID" value="XM_026263270.1"/>
</dbReference>
<dbReference type="GeneID" id="113098256"/>
<keyword evidence="3" id="KW-1185">Reference proteome</keyword>
<evidence type="ECO:0000313" key="3">
    <source>
        <dbReference type="Proteomes" id="UP000515129"/>
    </source>
</evidence>
<dbReference type="OrthoDB" id="6122721at2759"/>
<dbReference type="InterPro" id="IPR036397">
    <property type="entry name" value="RNaseH_sf"/>
</dbReference>
<evidence type="ECO:0000256" key="1">
    <source>
        <dbReference type="SAM" id="MobiDB-lite"/>
    </source>
</evidence>
<dbReference type="Gene3D" id="3.10.10.10">
    <property type="entry name" value="HIV Type 1 Reverse Transcriptase, subunit A, domain 1"/>
    <property type="match status" value="1"/>
</dbReference>
<dbReference type="SUPFAM" id="SSF56672">
    <property type="entry name" value="DNA/RNA polymerases"/>
    <property type="match status" value="1"/>
</dbReference>
<dbReference type="GO" id="GO:0003676">
    <property type="term" value="F:nucleic acid binding"/>
    <property type="evidence" value="ECO:0007669"/>
    <property type="project" value="InterPro"/>
</dbReference>
<dbReference type="Gene3D" id="3.30.420.10">
    <property type="entry name" value="Ribonuclease H-like superfamily/Ribonuclease H"/>
    <property type="match status" value="1"/>
</dbReference>
<dbReference type="KEGG" id="caua:113098256"/>
<dbReference type="InterPro" id="IPR043128">
    <property type="entry name" value="Rev_trsase/Diguanyl_cyclase"/>
</dbReference>
<dbReference type="PANTHER" id="PTHR47331">
    <property type="entry name" value="PHD-TYPE DOMAIN-CONTAINING PROTEIN"/>
    <property type="match status" value="1"/>
</dbReference>
<proteinExistence type="predicted"/>
<gene>
    <name evidence="4" type="primary">LOC113098256</name>
</gene>
<protein>
    <submittedName>
        <fullName evidence="4">Uncharacterized protein LOC113098256</fullName>
    </submittedName>
</protein>
<dbReference type="Gene3D" id="3.30.70.270">
    <property type="match status" value="1"/>
</dbReference>
<accession>A0A6P6PF29</accession>
<dbReference type="PANTHER" id="PTHR47331:SF6">
    <property type="entry name" value="DOUBLECORTIN DOMAIN-CONTAINING PROTEIN"/>
    <property type="match status" value="1"/>
</dbReference>
<dbReference type="GO" id="GO:0015074">
    <property type="term" value="P:DNA integration"/>
    <property type="evidence" value="ECO:0007669"/>
    <property type="project" value="InterPro"/>
</dbReference>
<dbReference type="SUPFAM" id="SSF53098">
    <property type="entry name" value="Ribonuclease H-like"/>
    <property type="match status" value="1"/>
</dbReference>
<feature type="region of interest" description="Disordered" evidence="1">
    <location>
        <begin position="1"/>
        <end position="48"/>
    </location>
</feature>
<dbReference type="Proteomes" id="UP000515129">
    <property type="component" value="Unplaced"/>
</dbReference>
<reference evidence="4" key="1">
    <citation type="submission" date="2025-08" db="UniProtKB">
        <authorList>
            <consortium name="RefSeq"/>
        </authorList>
    </citation>
    <scope>IDENTIFICATION</scope>
    <source>
        <strain evidence="4">Wakin</strain>
        <tissue evidence="4">Muscle</tissue>
    </source>
</reference>
<dbReference type="CDD" id="cd01644">
    <property type="entry name" value="RT_pepA17"/>
    <property type="match status" value="1"/>
</dbReference>
<feature type="compositionally biased region" description="Low complexity" evidence="1">
    <location>
        <begin position="17"/>
        <end position="40"/>
    </location>
</feature>
<feature type="domain" description="Integrase catalytic" evidence="2">
    <location>
        <begin position="1601"/>
        <end position="1793"/>
    </location>
</feature>
<dbReference type="InterPro" id="IPR008042">
    <property type="entry name" value="Retrotrans_Pao"/>
</dbReference>
<feature type="compositionally biased region" description="Basic and acidic residues" evidence="1">
    <location>
        <begin position="1"/>
        <end position="10"/>
    </location>
</feature>
<evidence type="ECO:0000259" key="2">
    <source>
        <dbReference type="PROSITE" id="PS50994"/>
    </source>
</evidence>
<organism evidence="3 4">
    <name type="scientific">Carassius auratus</name>
    <name type="common">Goldfish</name>
    <dbReference type="NCBI Taxonomy" id="7957"/>
    <lineage>
        <taxon>Eukaryota</taxon>
        <taxon>Metazoa</taxon>
        <taxon>Chordata</taxon>
        <taxon>Craniata</taxon>
        <taxon>Vertebrata</taxon>
        <taxon>Euteleostomi</taxon>
        <taxon>Actinopterygii</taxon>
        <taxon>Neopterygii</taxon>
        <taxon>Teleostei</taxon>
        <taxon>Ostariophysi</taxon>
        <taxon>Cypriniformes</taxon>
        <taxon>Cyprinidae</taxon>
        <taxon>Cyprininae</taxon>
        <taxon>Carassius</taxon>
    </lineage>
</organism>
<name>A0A6P6PF29_CARAU</name>